<dbReference type="STRING" id="1121919.SAMN02745975_03166"/>
<dbReference type="OrthoDB" id="2083169at2"/>
<dbReference type="CDD" id="cd12797">
    <property type="entry name" value="M23_peptidase"/>
    <property type="match status" value="1"/>
</dbReference>
<reference evidence="4" key="1">
    <citation type="submission" date="2016-11" db="EMBL/GenBank/DDBJ databases">
        <authorList>
            <person name="Varghese N."/>
            <person name="Submissions S."/>
        </authorList>
    </citation>
    <scope>NUCLEOTIDE SEQUENCE [LARGE SCALE GENOMIC DNA]</scope>
    <source>
        <strain evidence="4">DSM 17957</strain>
    </source>
</reference>
<keyword evidence="1" id="KW-0812">Transmembrane</keyword>
<feature type="domain" description="M23ase beta-sheet core" evidence="2">
    <location>
        <begin position="144"/>
        <end position="238"/>
    </location>
</feature>
<dbReference type="Pfam" id="PF01551">
    <property type="entry name" value="Peptidase_M23"/>
    <property type="match status" value="1"/>
</dbReference>
<name>A0A1M6N1S0_9FIRM</name>
<evidence type="ECO:0000313" key="4">
    <source>
        <dbReference type="Proteomes" id="UP000184536"/>
    </source>
</evidence>
<keyword evidence="4" id="KW-1185">Reference proteome</keyword>
<accession>A0A1M6N1S0</accession>
<keyword evidence="1" id="KW-1133">Transmembrane helix</keyword>
<sequence length="249" mass="28264">MNKFYGRINLNKPRISSYPNYTRSYPRSHYKGKTFYKKLLSQIIVCILLVLLAILLKTINTPLTNRATETIKTSLAENMDFRGSFNKIVRYAREIPKLPERAVEVFMSGDQSAGKNNSFIPPVQGVIVSNYGQYHDAVLNINTFQRGIDIKPSQTQNILAVEAGEIVEIGESAALGKYIQIRHANNVISLYGNCSEITVLRGNKVEKGEKIGVLRATDREEEDYLHFELWVDGDVVDPTQYIEFDRITL</sequence>
<proteinExistence type="predicted"/>
<dbReference type="SUPFAM" id="SSF51261">
    <property type="entry name" value="Duplicated hybrid motif"/>
    <property type="match status" value="1"/>
</dbReference>
<gene>
    <name evidence="3" type="ORF">SAMN02745975_03166</name>
</gene>
<evidence type="ECO:0000256" key="1">
    <source>
        <dbReference type="SAM" id="Phobius"/>
    </source>
</evidence>
<dbReference type="PANTHER" id="PTHR21666">
    <property type="entry name" value="PEPTIDASE-RELATED"/>
    <property type="match status" value="1"/>
</dbReference>
<dbReference type="Gene3D" id="2.70.70.10">
    <property type="entry name" value="Glucose Permease (Domain IIA)"/>
    <property type="match status" value="1"/>
</dbReference>
<dbReference type="AlphaFoldDB" id="A0A1M6N1S0"/>
<dbReference type="InterPro" id="IPR011055">
    <property type="entry name" value="Dup_hybrid_motif"/>
</dbReference>
<dbReference type="Proteomes" id="UP000184536">
    <property type="component" value="Unassembled WGS sequence"/>
</dbReference>
<evidence type="ECO:0000313" key="3">
    <source>
        <dbReference type="EMBL" id="SHJ89612.1"/>
    </source>
</evidence>
<dbReference type="EMBL" id="FQZV01000051">
    <property type="protein sequence ID" value="SHJ89612.1"/>
    <property type="molecule type" value="Genomic_DNA"/>
</dbReference>
<feature type="transmembrane region" description="Helical" evidence="1">
    <location>
        <begin position="39"/>
        <end position="56"/>
    </location>
</feature>
<dbReference type="InterPro" id="IPR016047">
    <property type="entry name" value="M23ase_b-sheet_dom"/>
</dbReference>
<keyword evidence="1" id="KW-0472">Membrane</keyword>
<evidence type="ECO:0000259" key="2">
    <source>
        <dbReference type="Pfam" id="PF01551"/>
    </source>
</evidence>
<dbReference type="InterPro" id="IPR050570">
    <property type="entry name" value="Cell_wall_metabolism_enzyme"/>
</dbReference>
<dbReference type="GO" id="GO:0004222">
    <property type="term" value="F:metalloendopeptidase activity"/>
    <property type="evidence" value="ECO:0007669"/>
    <property type="project" value="TreeGrafter"/>
</dbReference>
<protein>
    <submittedName>
        <fullName evidence="3">Murein DD-endopeptidase MepM and murein hydrolase activator NlpD, contain LysM domain</fullName>
    </submittedName>
</protein>
<keyword evidence="3" id="KW-0378">Hydrolase</keyword>
<dbReference type="PANTHER" id="PTHR21666:SF270">
    <property type="entry name" value="MUREIN HYDROLASE ACTIVATOR ENVC"/>
    <property type="match status" value="1"/>
</dbReference>
<organism evidence="3 4">
    <name type="scientific">Geosporobacter subterraneus DSM 17957</name>
    <dbReference type="NCBI Taxonomy" id="1121919"/>
    <lineage>
        <taxon>Bacteria</taxon>
        <taxon>Bacillati</taxon>
        <taxon>Bacillota</taxon>
        <taxon>Clostridia</taxon>
        <taxon>Peptostreptococcales</taxon>
        <taxon>Thermotaleaceae</taxon>
        <taxon>Geosporobacter</taxon>
    </lineage>
</organism>
<dbReference type="RefSeq" id="WP_110942182.1">
    <property type="nucleotide sequence ID" value="NZ_FQZV01000051.1"/>
</dbReference>